<reference evidence="2" key="2">
    <citation type="journal article" date="2021" name="Genome Biol. Evol.">
        <title>Developing a high-quality reference genome for a parasitic bivalve with doubly uniparental inheritance (Bivalvia: Unionida).</title>
        <authorList>
            <person name="Smith C.H."/>
        </authorList>
    </citation>
    <scope>NUCLEOTIDE SEQUENCE</scope>
    <source>
        <strain evidence="2">CHS0354</strain>
        <tissue evidence="2">Mantle</tissue>
    </source>
</reference>
<sequence length="228" mass="26293">MGIAFFKNLTRKATKPIKDFNIENRLQREIDRQQQIPKVAPRHKSTEQAYEQLATEHPEIMQELNKKNEKLLDNLKQLRVTSHGPPPELKSKGKLPQYMRHQKSPEFGFYEPEKIPEGRVTLRSALDFITQHSIDPSSVTVETIAKQYKIDRIQVQNVLTYFLTFRIHISEDLLKKYPKISKTLEQGKNANMTPLQKLLSSAQTKSMEVEDTSESKPEGGNPEPVKKS</sequence>
<keyword evidence="3" id="KW-1185">Reference proteome</keyword>
<gene>
    <name evidence="2" type="ORF">CHS0354_010948</name>
</gene>
<reference evidence="2" key="3">
    <citation type="submission" date="2023-05" db="EMBL/GenBank/DDBJ databases">
        <authorList>
            <person name="Smith C.H."/>
        </authorList>
    </citation>
    <scope>NUCLEOTIDE SEQUENCE</scope>
    <source>
        <strain evidence="2">CHS0354</strain>
        <tissue evidence="2">Mantle</tissue>
    </source>
</reference>
<dbReference type="InterPro" id="IPR009622">
    <property type="entry name" value="NDUFAF4"/>
</dbReference>
<dbReference type="GO" id="GO:0005739">
    <property type="term" value="C:mitochondrion"/>
    <property type="evidence" value="ECO:0007669"/>
    <property type="project" value="TreeGrafter"/>
</dbReference>
<proteinExistence type="predicted"/>
<dbReference type="EMBL" id="JAEAOA010000682">
    <property type="protein sequence ID" value="KAK3597313.1"/>
    <property type="molecule type" value="Genomic_DNA"/>
</dbReference>
<protein>
    <recommendedName>
        <fullName evidence="4">NADH dehydrogenase [ubiquinone] 1 alpha subcomplex assembly factor 4</fullName>
    </recommendedName>
</protein>
<feature type="compositionally biased region" description="Polar residues" evidence="1">
    <location>
        <begin position="191"/>
        <end position="206"/>
    </location>
</feature>
<dbReference type="PANTHER" id="PTHR13338">
    <property type="entry name" value="UPF0240 PROTEIN"/>
    <property type="match status" value="1"/>
</dbReference>
<name>A0AAE0W0B8_9BIVA</name>
<evidence type="ECO:0000256" key="1">
    <source>
        <dbReference type="SAM" id="MobiDB-lite"/>
    </source>
</evidence>
<dbReference type="Pfam" id="PF06784">
    <property type="entry name" value="UPF0240"/>
    <property type="match status" value="1"/>
</dbReference>
<dbReference type="PANTHER" id="PTHR13338:SF4">
    <property type="entry name" value="NADH DEHYDROGENASE [UBIQUINONE] 1 ALPHA SUBCOMPLEX ASSEMBLY FACTOR 4"/>
    <property type="match status" value="1"/>
</dbReference>
<organism evidence="2 3">
    <name type="scientific">Potamilus streckersoni</name>
    <dbReference type="NCBI Taxonomy" id="2493646"/>
    <lineage>
        <taxon>Eukaryota</taxon>
        <taxon>Metazoa</taxon>
        <taxon>Spiralia</taxon>
        <taxon>Lophotrochozoa</taxon>
        <taxon>Mollusca</taxon>
        <taxon>Bivalvia</taxon>
        <taxon>Autobranchia</taxon>
        <taxon>Heteroconchia</taxon>
        <taxon>Palaeoheterodonta</taxon>
        <taxon>Unionida</taxon>
        <taxon>Unionoidea</taxon>
        <taxon>Unionidae</taxon>
        <taxon>Ambleminae</taxon>
        <taxon>Lampsilini</taxon>
        <taxon>Potamilus</taxon>
    </lineage>
</organism>
<comment type="caution">
    <text evidence="2">The sequence shown here is derived from an EMBL/GenBank/DDBJ whole genome shotgun (WGS) entry which is preliminary data.</text>
</comment>
<dbReference type="AlphaFoldDB" id="A0AAE0W0B8"/>
<dbReference type="Proteomes" id="UP001195483">
    <property type="component" value="Unassembled WGS sequence"/>
</dbReference>
<accession>A0AAE0W0B8</accession>
<evidence type="ECO:0000313" key="2">
    <source>
        <dbReference type="EMBL" id="KAK3597313.1"/>
    </source>
</evidence>
<reference evidence="2" key="1">
    <citation type="journal article" date="2021" name="Genome Biol. Evol.">
        <title>A High-Quality Reference Genome for a Parasitic Bivalve with Doubly Uniparental Inheritance (Bivalvia: Unionida).</title>
        <authorList>
            <person name="Smith C.H."/>
        </authorList>
    </citation>
    <scope>NUCLEOTIDE SEQUENCE</scope>
    <source>
        <strain evidence="2">CHS0354</strain>
    </source>
</reference>
<evidence type="ECO:0008006" key="4">
    <source>
        <dbReference type="Google" id="ProtNLM"/>
    </source>
</evidence>
<feature type="region of interest" description="Disordered" evidence="1">
    <location>
        <begin position="191"/>
        <end position="228"/>
    </location>
</feature>
<evidence type="ECO:0000313" key="3">
    <source>
        <dbReference type="Proteomes" id="UP001195483"/>
    </source>
</evidence>
<dbReference type="GO" id="GO:0032981">
    <property type="term" value="P:mitochondrial respiratory chain complex I assembly"/>
    <property type="evidence" value="ECO:0007669"/>
    <property type="project" value="InterPro"/>
</dbReference>